<dbReference type="AlphaFoldDB" id="A0A1L7CZK2"/>
<protein>
    <submittedName>
        <fullName evidence="2">Uncharacterized protein</fullName>
    </submittedName>
</protein>
<accession>A0A1L7CZK2</accession>
<dbReference type="Pfam" id="PF21997">
    <property type="entry name" value="DUF6928"/>
    <property type="match status" value="1"/>
</dbReference>
<keyword evidence="3" id="KW-1185">Reference proteome</keyword>
<evidence type="ECO:0000256" key="1">
    <source>
        <dbReference type="SAM" id="MobiDB-lite"/>
    </source>
</evidence>
<feature type="compositionally biased region" description="Basic and acidic residues" evidence="1">
    <location>
        <begin position="273"/>
        <end position="283"/>
    </location>
</feature>
<reference evidence="2 3" key="1">
    <citation type="submission" date="2014-08" db="EMBL/GenBank/DDBJ databases">
        <title>Complete genome sequence of Corynebacterium sphenisci CECT 5990(T) (=DSM 44792(T)), isolated from healthy wild penguins.</title>
        <authorList>
            <person name="Ruckert C."/>
            <person name="Albersmeier A."/>
            <person name="Winkler A."/>
            <person name="Kalinowski J."/>
        </authorList>
    </citation>
    <scope>NUCLEOTIDE SEQUENCE [LARGE SCALE GENOMIC DNA]</scope>
    <source>
        <strain evidence="2 3">DSM 44792</strain>
    </source>
</reference>
<evidence type="ECO:0000313" key="2">
    <source>
        <dbReference type="EMBL" id="APT91252.1"/>
    </source>
</evidence>
<gene>
    <name evidence="2" type="ORF">CSPHI_09815</name>
</gene>
<evidence type="ECO:0000313" key="3">
    <source>
        <dbReference type="Proteomes" id="UP000185469"/>
    </source>
</evidence>
<dbReference type="InterPro" id="IPR053847">
    <property type="entry name" value="DUF6928"/>
</dbReference>
<dbReference type="EMBL" id="CP009248">
    <property type="protein sequence ID" value="APT91252.1"/>
    <property type="molecule type" value="Genomic_DNA"/>
</dbReference>
<feature type="compositionally biased region" description="Low complexity" evidence="1">
    <location>
        <begin position="207"/>
        <end position="229"/>
    </location>
</feature>
<dbReference type="STRING" id="1437874.CSPHI_09815"/>
<sequence>MTRLTLWFTTADADPAAVLRAEPGHDRGFGRKYLAQLDPARTVTHIADIPLNRSAPAGAGEFYVGGYPGLAVVQTVVDGLADPAALPAGLTRGIAADDVYLRLDGGAAGPQGFAHWRGGRLRRSFAATGTRILADAGLPEPVEADYWAGRRRPARPADPAAGVALPFDPGELADAVLTAWLGFDPAAEGPDVPVSAFAVDGRPAPRPATGRARPAGAGPADPAGWAGPGDYDDYEAAPPPPDEARERILAARAAAAGLLRRAGAGARRLGRAAWDRLNRSNEP</sequence>
<dbReference type="RefSeq" id="WP_075692825.1">
    <property type="nucleotide sequence ID" value="NZ_CP009248.1"/>
</dbReference>
<proteinExistence type="predicted"/>
<feature type="region of interest" description="Disordered" evidence="1">
    <location>
        <begin position="264"/>
        <end position="283"/>
    </location>
</feature>
<dbReference type="OrthoDB" id="4772769at2"/>
<name>A0A1L7CZK2_9CORY</name>
<dbReference type="KEGG" id="csph:CSPHI_09815"/>
<feature type="region of interest" description="Disordered" evidence="1">
    <location>
        <begin position="203"/>
        <end position="242"/>
    </location>
</feature>
<dbReference type="Proteomes" id="UP000185469">
    <property type="component" value="Chromosome"/>
</dbReference>
<organism evidence="2 3">
    <name type="scientific">Corynebacterium sphenisci DSM 44792</name>
    <dbReference type="NCBI Taxonomy" id="1437874"/>
    <lineage>
        <taxon>Bacteria</taxon>
        <taxon>Bacillati</taxon>
        <taxon>Actinomycetota</taxon>
        <taxon>Actinomycetes</taxon>
        <taxon>Mycobacteriales</taxon>
        <taxon>Corynebacteriaceae</taxon>
        <taxon>Corynebacterium</taxon>
    </lineage>
</organism>